<dbReference type="OrthoDB" id="6372431at2759"/>
<organism evidence="6 9">
    <name type="scientific">Adineta ricciae</name>
    <name type="common">Rotifer</name>
    <dbReference type="NCBI Taxonomy" id="249248"/>
    <lineage>
        <taxon>Eukaryota</taxon>
        <taxon>Metazoa</taxon>
        <taxon>Spiralia</taxon>
        <taxon>Gnathifera</taxon>
        <taxon>Rotifera</taxon>
        <taxon>Eurotatoria</taxon>
        <taxon>Bdelloidea</taxon>
        <taxon>Adinetida</taxon>
        <taxon>Adinetidae</taxon>
        <taxon>Adineta</taxon>
    </lineage>
</organism>
<sequence>MEEQKRHWRIYPVIKFAQGIAFTILVFAIILMIYLITLYHTRLTPFVNYAIVFDAGSSHTEMFVYHWPADKSDGLGTTSSVNQLFTCHLDALEKNDTNRIGGTIKLKAISDFEQNLDLLDRYFEPCLSKAAREIPSSRHRSSPVFLGATAGMRLSRLRNATTANRVLETIREVFSNSPFQFVVARQVRILTGIEEAIDGWITTNVLLEKFKHRHTKKKVLAKKELDTDMVGVLDLGGASTQITFTYNQTKDSEPIPNEFTTNITLFDTIYSPYAHSYLCWGKNEALKRHRARLVNAAINTNRTTFSNSRILIRDPCFARGANETLTTKDIFRSPCTANEREKFNSFLNRSTLTFTGAGNASQCRERLLSLFDAKRNDKTVNCSYKADYCTFDHTFQPTIPSKIQFIGLSGYYYVFNNLAYKMDPSKTTVKEQYQYKDFSPEEISNRLNSVCETQHAVLYEQEGMDNKTESFKRYLCFDGWYMWLLLTHAIGFKSDDLNRLSFANTVQTGKVGWTLGYMINQTNYIPAEFRERIITKSRFVGWLISSLSLICITLIFLVVTSYVYCRQKPKSSAEKNHGLMQKNEQEVLT</sequence>
<protein>
    <submittedName>
        <fullName evidence="6">Uncharacterized protein</fullName>
    </submittedName>
</protein>
<gene>
    <name evidence="6" type="ORF">EDS130_LOCUS13137</name>
    <name evidence="7" type="ORF">XAT740_LOCUS14950</name>
</gene>
<evidence type="ECO:0000256" key="5">
    <source>
        <dbReference type="SAM" id="Phobius"/>
    </source>
</evidence>
<dbReference type="Proteomes" id="UP000663852">
    <property type="component" value="Unassembled WGS sequence"/>
</dbReference>
<dbReference type="AlphaFoldDB" id="A0A814E9Z2"/>
<dbReference type="GO" id="GO:0017111">
    <property type="term" value="F:ribonucleoside triphosphate phosphatase activity"/>
    <property type="evidence" value="ECO:0007669"/>
    <property type="project" value="TreeGrafter"/>
</dbReference>
<keyword evidence="5" id="KW-0812">Transmembrane</keyword>
<keyword evidence="5" id="KW-0472">Membrane</keyword>
<dbReference type="GO" id="GO:0009134">
    <property type="term" value="P:nucleoside diphosphate catabolic process"/>
    <property type="evidence" value="ECO:0007669"/>
    <property type="project" value="TreeGrafter"/>
</dbReference>
<dbReference type="GO" id="GO:0005886">
    <property type="term" value="C:plasma membrane"/>
    <property type="evidence" value="ECO:0007669"/>
    <property type="project" value="TreeGrafter"/>
</dbReference>
<dbReference type="EMBL" id="CAJNOR010000911">
    <property type="protein sequence ID" value="CAF1034909.1"/>
    <property type="molecule type" value="Genomic_DNA"/>
</dbReference>
<evidence type="ECO:0000256" key="2">
    <source>
        <dbReference type="ARBA" id="ARBA00022801"/>
    </source>
</evidence>
<dbReference type="Gene3D" id="3.30.420.150">
    <property type="entry name" value="Exopolyphosphatase. Domain 2"/>
    <property type="match status" value="1"/>
</dbReference>
<dbReference type="GO" id="GO:0004382">
    <property type="term" value="F:GDP phosphatase activity"/>
    <property type="evidence" value="ECO:0007669"/>
    <property type="project" value="TreeGrafter"/>
</dbReference>
<feature type="transmembrane region" description="Helical" evidence="5">
    <location>
        <begin position="539"/>
        <end position="565"/>
    </location>
</feature>
<dbReference type="GO" id="GO:0045134">
    <property type="term" value="F:UDP phosphatase activity"/>
    <property type="evidence" value="ECO:0007669"/>
    <property type="project" value="TreeGrafter"/>
</dbReference>
<evidence type="ECO:0000313" key="6">
    <source>
        <dbReference type="EMBL" id="CAF0966277.1"/>
    </source>
</evidence>
<feature type="binding site" evidence="4">
    <location>
        <begin position="237"/>
        <end position="241"/>
    </location>
    <ligand>
        <name>ATP</name>
        <dbReference type="ChEBI" id="CHEBI:30616"/>
    </ligand>
</feature>
<dbReference type="Gene3D" id="3.30.420.40">
    <property type="match status" value="1"/>
</dbReference>
<dbReference type="PANTHER" id="PTHR11782">
    <property type="entry name" value="ADENOSINE/GUANOSINE DIPHOSPHATASE"/>
    <property type="match status" value="1"/>
</dbReference>
<dbReference type="GO" id="GO:0005524">
    <property type="term" value="F:ATP binding"/>
    <property type="evidence" value="ECO:0007669"/>
    <property type="project" value="UniProtKB-KW"/>
</dbReference>
<keyword evidence="4" id="KW-0547">Nucleotide-binding</keyword>
<dbReference type="InterPro" id="IPR000407">
    <property type="entry name" value="GDA1_CD39_NTPase"/>
</dbReference>
<dbReference type="Pfam" id="PF01150">
    <property type="entry name" value="GDA1_CD39"/>
    <property type="match status" value="1"/>
</dbReference>
<keyword evidence="5" id="KW-1133">Transmembrane helix</keyword>
<evidence type="ECO:0000313" key="7">
    <source>
        <dbReference type="EMBL" id="CAF1034909.1"/>
    </source>
</evidence>
<comment type="similarity">
    <text evidence="1">Belongs to the GDA1/CD39 NTPase family.</text>
</comment>
<feature type="transmembrane region" description="Helical" evidence="5">
    <location>
        <begin position="20"/>
        <end position="39"/>
    </location>
</feature>
<accession>A0A814E9Z2</accession>
<dbReference type="PANTHER" id="PTHR11782:SF83">
    <property type="entry name" value="GUANOSINE-DIPHOSPHATASE"/>
    <property type="match status" value="1"/>
</dbReference>
<comment type="caution">
    <text evidence="6">The sequence shown here is derived from an EMBL/GenBank/DDBJ whole genome shotgun (WGS) entry which is preliminary data.</text>
</comment>
<reference evidence="6" key="1">
    <citation type="submission" date="2021-02" db="EMBL/GenBank/DDBJ databases">
        <authorList>
            <person name="Nowell W R."/>
        </authorList>
    </citation>
    <scope>NUCLEOTIDE SEQUENCE</scope>
</reference>
<keyword evidence="2" id="KW-0378">Hydrolase</keyword>
<name>A0A814E9Z2_ADIRI</name>
<keyword evidence="4" id="KW-0067">ATP-binding</keyword>
<evidence type="ECO:0000256" key="1">
    <source>
        <dbReference type="ARBA" id="ARBA00009283"/>
    </source>
</evidence>
<dbReference type="Proteomes" id="UP000663828">
    <property type="component" value="Unassembled WGS sequence"/>
</dbReference>
<keyword evidence="8" id="KW-1185">Reference proteome</keyword>
<evidence type="ECO:0000256" key="3">
    <source>
        <dbReference type="PIRSR" id="PIRSR600407-1"/>
    </source>
</evidence>
<evidence type="ECO:0000313" key="8">
    <source>
        <dbReference type="Proteomes" id="UP000663828"/>
    </source>
</evidence>
<feature type="active site" description="Proton acceptor" evidence="3">
    <location>
        <position position="195"/>
    </location>
</feature>
<dbReference type="EMBL" id="CAJNOJ010000051">
    <property type="protein sequence ID" value="CAF0966277.1"/>
    <property type="molecule type" value="Genomic_DNA"/>
</dbReference>
<evidence type="ECO:0000313" key="9">
    <source>
        <dbReference type="Proteomes" id="UP000663852"/>
    </source>
</evidence>
<proteinExistence type="inferred from homology"/>
<evidence type="ECO:0000256" key="4">
    <source>
        <dbReference type="PIRSR" id="PIRSR600407-2"/>
    </source>
</evidence>